<evidence type="ECO:0000313" key="1">
    <source>
        <dbReference type="EMBL" id="MET4759593.1"/>
    </source>
</evidence>
<protein>
    <submittedName>
        <fullName evidence="1">Uncharacterized protein</fullName>
    </submittedName>
</protein>
<keyword evidence="2" id="KW-1185">Reference proteome</keyword>
<gene>
    <name evidence="1" type="ORF">V5J35_004912</name>
</gene>
<evidence type="ECO:0000313" key="2">
    <source>
        <dbReference type="Proteomes" id="UP001549366"/>
    </source>
</evidence>
<dbReference type="EMBL" id="JBEWTB010000003">
    <property type="protein sequence ID" value="MET4759593.1"/>
    <property type="molecule type" value="Genomic_DNA"/>
</dbReference>
<name>A0ABV2SP94_9GAMM</name>
<comment type="caution">
    <text evidence="1">The sequence shown here is derived from an EMBL/GenBank/DDBJ whole genome shotgun (WGS) entry which is preliminary data.</text>
</comment>
<reference evidence="1 2" key="1">
    <citation type="submission" date="2024-06" db="EMBL/GenBank/DDBJ databases">
        <title>Genomic Encyclopedia of Type Strains, Phase V (KMG-V): Genome sequencing to study the core and pangenomes of soil and plant-associated prokaryotes.</title>
        <authorList>
            <person name="Whitman W."/>
        </authorList>
    </citation>
    <scope>NUCLEOTIDE SEQUENCE [LARGE SCALE GENOMIC DNA]</scope>
    <source>
        <strain evidence="1 2">NE40</strain>
    </source>
</reference>
<dbReference type="RefSeq" id="WP_354011433.1">
    <property type="nucleotide sequence ID" value="NZ_JBEWTA010000002.1"/>
</dbReference>
<sequence>MHFFIDLVEHIVTVDGVTVGWDLSEYDVPGNVSTFEWLGESGIVTFKGDKEPEETRNYTRYQPILDDFEKQKEFALSPVADNEQKRYQRLVAQRDKHLDETDWMVMRENERRIMKTNRFLSDKDFFELLTYRDDLRKLPQYYTHSNDWVWPKVPQCVIRARNPERVKPEQAPVV</sequence>
<accession>A0ABV2SP94</accession>
<dbReference type="Proteomes" id="UP001549366">
    <property type="component" value="Unassembled WGS sequence"/>
</dbReference>
<proteinExistence type="predicted"/>
<organism evidence="1 2">
    <name type="scientific">Endozoicomonas lisbonensis</name>
    <dbReference type="NCBI Taxonomy" id="3120522"/>
    <lineage>
        <taxon>Bacteria</taxon>
        <taxon>Pseudomonadati</taxon>
        <taxon>Pseudomonadota</taxon>
        <taxon>Gammaproteobacteria</taxon>
        <taxon>Oceanospirillales</taxon>
        <taxon>Endozoicomonadaceae</taxon>
        <taxon>Endozoicomonas</taxon>
    </lineage>
</organism>